<evidence type="ECO:0000313" key="13">
    <source>
        <dbReference type="Proteomes" id="UP001596303"/>
    </source>
</evidence>
<dbReference type="NCBIfam" id="TIGR00171">
    <property type="entry name" value="leuD"/>
    <property type="match status" value="1"/>
</dbReference>
<dbReference type="InterPro" id="IPR004431">
    <property type="entry name" value="3-IsopropMal_deHydase_ssu"/>
</dbReference>
<dbReference type="PANTHER" id="PTHR43345:SF5">
    <property type="entry name" value="3-ISOPROPYLMALATE DEHYDRATASE SMALL SUBUNIT"/>
    <property type="match status" value="1"/>
</dbReference>
<evidence type="ECO:0000256" key="6">
    <source>
        <dbReference type="ARBA" id="ARBA00011998"/>
    </source>
</evidence>
<feature type="domain" description="Aconitase A/isopropylmalate dehydratase small subunit swivel" evidence="11">
    <location>
        <begin position="19"/>
        <end position="128"/>
    </location>
</feature>
<dbReference type="EC" id="4.2.1.33" evidence="6"/>
<proteinExistence type="inferred from homology"/>
<keyword evidence="13" id="KW-1185">Reference proteome</keyword>
<dbReference type="GO" id="GO:0003861">
    <property type="term" value="F:3-isopropylmalate dehydratase activity"/>
    <property type="evidence" value="ECO:0007669"/>
    <property type="project" value="UniProtKB-EC"/>
</dbReference>
<dbReference type="NCBIfam" id="NF002458">
    <property type="entry name" value="PRK01641.1"/>
    <property type="match status" value="1"/>
</dbReference>
<dbReference type="RefSeq" id="WP_377378549.1">
    <property type="nucleotide sequence ID" value="NZ_JBHSSW010000012.1"/>
</dbReference>
<dbReference type="EMBL" id="JBHSSW010000012">
    <property type="protein sequence ID" value="MFC6198383.1"/>
    <property type="molecule type" value="Genomic_DNA"/>
</dbReference>
<evidence type="ECO:0000256" key="5">
    <source>
        <dbReference type="ARBA" id="ARBA00011271"/>
    </source>
</evidence>
<dbReference type="PANTHER" id="PTHR43345">
    <property type="entry name" value="3-ISOPROPYLMALATE DEHYDRATASE SMALL SUBUNIT 2-RELATED-RELATED"/>
    <property type="match status" value="1"/>
</dbReference>
<dbReference type="Pfam" id="PF00694">
    <property type="entry name" value="Aconitase_C"/>
    <property type="match status" value="1"/>
</dbReference>
<keyword evidence="7" id="KW-0432">Leucine biosynthesis</keyword>
<dbReference type="InterPro" id="IPR033940">
    <property type="entry name" value="IPMI_Swivel"/>
</dbReference>
<sequence>MSETTFEPITQITQTPVWVPDENVDTDQIFAAKFLTITVREGLGEYAFYDWRRDKNNDLIEDHYLNTTPPDQRKIMLGGRNFGCGSSREHAPWALYDYGVRAVIAPEIADIFYNNCLKNGMVAISISDAEYEALTPYADQEMTVDLEAQEIRYGGDKVLAFEMDGLARACLLSGQDQLDLLLSAKPDIDRFEAARAAV</sequence>
<evidence type="ECO:0000256" key="10">
    <source>
        <dbReference type="ARBA" id="ARBA00023304"/>
    </source>
</evidence>
<comment type="function">
    <text evidence="2">Catalyzes the isomerization between 2-isopropylmalate and 3-isopropylmalate, via the formation of 2-isopropylmaleate.</text>
</comment>
<gene>
    <name evidence="12" type="primary">leuD</name>
    <name evidence="12" type="ORF">ACFQDM_09845</name>
</gene>
<evidence type="ECO:0000313" key="12">
    <source>
        <dbReference type="EMBL" id="MFC6198383.1"/>
    </source>
</evidence>
<dbReference type="SUPFAM" id="SSF52016">
    <property type="entry name" value="LeuD/IlvD-like"/>
    <property type="match status" value="1"/>
</dbReference>
<keyword evidence="8" id="KW-0028">Amino-acid biosynthesis</keyword>
<evidence type="ECO:0000256" key="4">
    <source>
        <dbReference type="ARBA" id="ARBA00009845"/>
    </source>
</evidence>
<keyword evidence="9 12" id="KW-0456">Lyase</keyword>
<evidence type="ECO:0000256" key="2">
    <source>
        <dbReference type="ARBA" id="ARBA00002695"/>
    </source>
</evidence>
<comment type="caution">
    <text evidence="12">The sequence shown here is derived from an EMBL/GenBank/DDBJ whole genome shotgun (WGS) entry which is preliminary data.</text>
</comment>
<name>A0ABW1SAH3_9PROT</name>
<reference evidence="13" key="1">
    <citation type="journal article" date="2019" name="Int. J. Syst. Evol. Microbiol.">
        <title>The Global Catalogue of Microorganisms (GCM) 10K type strain sequencing project: providing services to taxonomists for standard genome sequencing and annotation.</title>
        <authorList>
            <consortium name="The Broad Institute Genomics Platform"/>
            <consortium name="The Broad Institute Genome Sequencing Center for Infectious Disease"/>
            <person name="Wu L."/>
            <person name="Ma J."/>
        </authorList>
    </citation>
    <scope>NUCLEOTIDE SEQUENCE [LARGE SCALE GENOMIC DNA]</scope>
    <source>
        <strain evidence="13">CGMCC-1.15741</strain>
    </source>
</reference>
<keyword evidence="10" id="KW-0100">Branched-chain amino acid biosynthesis</keyword>
<comment type="subunit">
    <text evidence="5">Heterodimer of LeuC and LeuD.</text>
</comment>
<evidence type="ECO:0000256" key="1">
    <source>
        <dbReference type="ARBA" id="ARBA00000491"/>
    </source>
</evidence>
<evidence type="ECO:0000256" key="9">
    <source>
        <dbReference type="ARBA" id="ARBA00023239"/>
    </source>
</evidence>
<dbReference type="Gene3D" id="3.20.19.10">
    <property type="entry name" value="Aconitase, domain 4"/>
    <property type="match status" value="1"/>
</dbReference>
<evidence type="ECO:0000256" key="3">
    <source>
        <dbReference type="ARBA" id="ARBA00004729"/>
    </source>
</evidence>
<dbReference type="Proteomes" id="UP001596303">
    <property type="component" value="Unassembled WGS sequence"/>
</dbReference>
<dbReference type="CDD" id="cd01577">
    <property type="entry name" value="IPMI_Swivel"/>
    <property type="match status" value="1"/>
</dbReference>
<dbReference type="InterPro" id="IPR050075">
    <property type="entry name" value="LeuD"/>
</dbReference>
<accession>A0ABW1SAH3</accession>
<evidence type="ECO:0000259" key="11">
    <source>
        <dbReference type="Pfam" id="PF00694"/>
    </source>
</evidence>
<comment type="catalytic activity">
    <reaction evidence="1">
        <text>(2R,3S)-3-isopropylmalate = (2S)-2-isopropylmalate</text>
        <dbReference type="Rhea" id="RHEA:32287"/>
        <dbReference type="ChEBI" id="CHEBI:1178"/>
        <dbReference type="ChEBI" id="CHEBI:35121"/>
        <dbReference type="EC" id="4.2.1.33"/>
    </reaction>
</comment>
<protein>
    <recommendedName>
        <fullName evidence="6">3-isopropylmalate dehydratase</fullName>
        <ecNumber evidence="6">4.2.1.33</ecNumber>
    </recommendedName>
</protein>
<evidence type="ECO:0000256" key="7">
    <source>
        <dbReference type="ARBA" id="ARBA00022430"/>
    </source>
</evidence>
<evidence type="ECO:0000256" key="8">
    <source>
        <dbReference type="ARBA" id="ARBA00022605"/>
    </source>
</evidence>
<dbReference type="InterPro" id="IPR000573">
    <property type="entry name" value="AconitaseA/IPMdHydase_ssu_swvl"/>
</dbReference>
<organism evidence="12 13">
    <name type="scientific">Ponticaulis profundi</name>
    <dbReference type="NCBI Taxonomy" id="2665222"/>
    <lineage>
        <taxon>Bacteria</taxon>
        <taxon>Pseudomonadati</taxon>
        <taxon>Pseudomonadota</taxon>
        <taxon>Alphaproteobacteria</taxon>
        <taxon>Hyphomonadales</taxon>
        <taxon>Hyphomonadaceae</taxon>
        <taxon>Ponticaulis</taxon>
    </lineage>
</organism>
<comment type="pathway">
    <text evidence="3">Amino-acid biosynthesis; L-leucine biosynthesis; L-leucine from 3-methyl-2-oxobutanoate: step 2/4.</text>
</comment>
<comment type="similarity">
    <text evidence="4">Belongs to the LeuD family. LeuD type 1 subfamily.</text>
</comment>
<dbReference type="InterPro" id="IPR015928">
    <property type="entry name" value="Aconitase/3IPM_dehydase_swvl"/>
</dbReference>